<organism evidence="3 4">
    <name type="scientific">Microbacterium oleivorans</name>
    <dbReference type="NCBI Taxonomy" id="273677"/>
    <lineage>
        <taxon>Bacteria</taxon>
        <taxon>Bacillati</taxon>
        <taxon>Actinomycetota</taxon>
        <taxon>Actinomycetes</taxon>
        <taxon>Micrococcales</taxon>
        <taxon>Microbacteriaceae</taxon>
        <taxon>Microbacterium</taxon>
    </lineage>
</organism>
<dbReference type="Proteomes" id="UP000509638">
    <property type="component" value="Chromosome"/>
</dbReference>
<protein>
    <submittedName>
        <fullName evidence="3">Uncharacterized protein</fullName>
    </submittedName>
</protein>
<keyword evidence="1" id="KW-1133">Transmembrane helix</keyword>
<gene>
    <name evidence="3" type="ORF">HW566_05205</name>
</gene>
<dbReference type="RefSeq" id="WP_178010997.1">
    <property type="nucleotide sequence ID" value="NZ_CP058316.1"/>
</dbReference>
<keyword evidence="2" id="KW-0732">Signal</keyword>
<feature type="transmembrane region" description="Helical" evidence="1">
    <location>
        <begin position="78"/>
        <end position="97"/>
    </location>
</feature>
<name>A0A7D5EW61_9MICO</name>
<dbReference type="EMBL" id="CP058316">
    <property type="protein sequence ID" value="QLD11224.1"/>
    <property type="molecule type" value="Genomic_DNA"/>
</dbReference>
<keyword evidence="1" id="KW-0472">Membrane</keyword>
<evidence type="ECO:0000313" key="4">
    <source>
        <dbReference type="Proteomes" id="UP000509638"/>
    </source>
</evidence>
<keyword evidence="1" id="KW-0812">Transmembrane</keyword>
<reference evidence="3 4" key="1">
    <citation type="submission" date="2020-06" db="EMBL/GenBank/DDBJ databases">
        <authorList>
            <person name="Jo H."/>
        </authorList>
    </citation>
    <scope>NUCLEOTIDE SEQUENCE [LARGE SCALE GENOMIC DNA]</scope>
    <source>
        <strain evidence="3 4">I46</strain>
    </source>
</reference>
<feature type="signal peptide" evidence="2">
    <location>
        <begin position="1"/>
        <end position="36"/>
    </location>
</feature>
<evidence type="ECO:0000313" key="3">
    <source>
        <dbReference type="EMBL" id="QLD11224.1"/>
    </source>
</evidence>
<sequence length="169" mass="17435">MSITPYAAPVRPSTLVMAFWLLLASAALTVVSSATAALAVFSPEGEAALRTSLEATPGAQVGEIGTDTLVAVSQTTAVAIQAFLAVFSVVIVLWIAFSLRAGRRYIRVVLTILTSLQLIATLAAPSVIAVVSLVVVLTAVVLVWLPASSGYLNARTAARRGATEPVMVG</sequence>
<proteinExistence type="predicted"/>
<dbReference type="AlphaFoldDB" id="A0A7D5EW61"/>
<evidence type="ECO:0000256" key="2">
    <source>
        <dbReference type="SAM" id="SignalP"/>
    </source>
</evidence>
<feature type="transmembrane region" description="Helical" evidence="1">
    <location>
        <begin position="118"/>
        <end position="145"/>
    </location>
</feature>
<accession>A0A7D5EW61</accession>
<feature type="chain" id="PRO_5028828975" evidence="2">
    <location>
        <begin position="37"/>
        <end position="169"/>
    </location>
</feature>
<evidence type="ECO:0000256" key="1">
    <source>
        <dbReference type="SAM" id="Phobius"/>
    </source>
</evidence>